<keyword evidence="3 4" id="KW-1267">Proteomics identification</keyword>
<dbReference type="Bgee" id="ENSG00000165280">
    <property type="expression patterns" value="Expressed in stromal cell of endometrium and 210 other cell types or tissues"/>
</dbReference>
<dbReference type="OrthoDB" id="27435at2759"/>
<reference evidence="1" key="5">
    <citation type="submission" date="2025-09" db="UniProtKB">
        <authorList>
            <consortium name="Ensembl"/>
        </authorList>
    </citation>
    <scope>IDENTIFICATION</scope>
</reference>
<sequence length="43" mass="4601">MASGADSKGDDLSTAILKQKNRPNRLIVDEAINEDNSVVSLSQ</sequence>
<dbReference type="HGNC" id="HGNC:12666">
    <property type="gene designation" value="VCP"/>
</dbReference>
<dbReference type="Ensembl" id="ENST00000678018.1">
    <property type="protein sequence ID" value="ENSP00000503811.1"/>
    <property type="gene ID" value="ENSG00000165280.18"/>
</dbReference>
<dbReference type="AlphaFoldDB" id="A0A7I2YQJ0"/>
<evidence type="ECO:0007829" key="4">
    <source>
        <dbReference type="ProteomicsDB" id="A0A7I2YQJ0"/>
    </source>
</evidence>
<reference evidence="1 2" key="3">
    <citation type="journal article" date="2004" name="Nature">
        <title>Finishing the euchromatic sequence of the human genome.</title>
        <authorList>
            <consortium name="International Human Genome Sequencing Consortium"/>
        </authorList>
    </citation>
    <scope>NUCLEOTIDE SEQUENCE [LARGE SCALE GENOMIC DNA]</scope>
</reference>
<accession>A0A7I2YQJ0</accession>
<name>A0A7I2YQJ0_HUMAN</name>
<proteinExistence type="evidence at protein level"/>
<reference evidence="1" key="4">
    <citation type="submission" date="2025-08" db="UniProtKB">
        <authorList>
            <consortium name="Ensembl"/>
        </authorList>
    </citation>
    <scope>IDENTIFICATION</scope>
</reference>
<gene>
    <name evidence="1" type="primary">VCP</name>
</gene>
<reference evidence="1 2" key="1">
    <citation type="journal article" date="2001" name="Nature">
        <title>Initial sequencing and analysis of the human genome.</title>
        <authorList>
            <consortium name="International Human Genome Sequencing Consortium"/>
            <person name="Lander E.S."/>
            <person name="Linton L.M."/>
            <person name="Birren B."/>
            <person name="Nusbaum C."/>
            <person name="Zody M.C."/>
            <person name="Baldwin J."/>
            <person name="Devon K."/>
            <person name="Dewar K."/>
            <person name="Doyle M."/>
            <person name="FitzHugh W."/>
            <person name="Funke R."/>
            <person name="Gage D."/>
            <person name="Harris K."/>
            <person name="Heaford A."/>
            <person name="Howland J."/>
            <person name="Kann L."/>
            <person name="Lehoczky J."/>
            <person name="LeVine R."/>
            <person name="McEwan P."/>
            <person name="McKernan K."/>
            <person name="Meldrim J."/>
            <person name="Mesirov J.P."/>
            <person name="Miranda C."/>
            <person name="Morris W."/>
            <person name="Naylor J."/>
            <person name="Raymond C."/>
            <person name="Rosetti M."/>
            <person name="Santos R."/>
            <person name="Sheridan A."/>
            <person name="Sougnez C."/>
            <person name="Stange-Thomann N."/>
            <person name="Stojanovic N."/>
            <person name="Subramanian A."/>
            <person name="Wyman D."/>
            <person name="Rogers J."/>
            <person name="Sulston J."/>
            <person name="Ainscough R."/>
            <person name="Beck S."/>
            <person name="Bentley D."/>
            <person name="Burton J."/>
            <person name="Clee C."/>
            <person name="Carter N."/>
            <person name="Coulson A."/>
            <person name="Deadman R."/>
            <person name="Deloukas P."/>
            <person name="Dunham A."/>
            <person name="Dunham I."/>
            <person name="Durbin R."/>
            <person name="French L."/>
            <person name="Grafham D."/>
            <person name="Gregory S."/>
            <person name="Hubbard T."/>
            <person name="Humphray S."/>
            <person name="Hunt A."/>
            <person name="Jones M."/>
            <person name="Lloyd C."/>
            <person name="McMurray A."/>
            <person name="Matthews L."/>
            <person name="Mercer S."/>
            <person name="Milne S."/>
            <person name="Mullikin J.C."/>
            <person name="Mungall A."/>
            <person name="Plumb R."/>
            <person name="Ross M."/>
            <person name="Shownkeen R."/>
            <person name="Sims S."/>
            <person name="Waterston R.H."/>
            <person name="Wilson R.K."/>
            <person name="Hillier L.W."/>
            <person name="McPherson J.D."/>
            <person name="Marra M.A."/>
            <person name="Mardis E.R."/>
            <person name="Fulton L.A."/>
            <person name="Chinwalla A.T."/>
            <person name="Pepin K.H."/>
            <person name="Gish W.R."/>
            <person name="Chissoe S.L."/>
            <person name="Wendl M.C."/>
            <person name="Delehaunty K.D."/>
            <person name="Miner T.L."/>
            <person name="Delehaunty A."/>
            <person name="Kramer J.B."/>
            <person name="Cook L.L."/>
            <person name="Fulton R.S."/>
            <person name="Johnson D.L."/>
            <person name="Minx P.J."/>
            <person name="Clifton S.W."/>
            <person name="Hawkins T."/>
            <person name="Branscomb E."/>
            <person name="Predki P."/>
            <person name="Richardson P."/>
            <person name="Wenning S."/>
            <person name="Slezak T."/>
            <person name="Doggett N."/>
            <person name="Cheng J.F."/>
            <person name="Olsen A."/>
            <person name="Lucas S."/>
            <person name="Elkin C."/>
            <person name="Uberbacher E."/>
            <person name="Frazier M."/>
            <person name="Gibbs R.A."/>
            <person name="Muzny D.M."/>
            <person name="Scherer S.E."/>
            <person name="Bouck J.B."/>
            <person name="Sodergren E.J."/>
            <person name="Worley K.C."/>
            <person name="Rives C.M."/>
            <person name="Gorrell J.H."/>
            <person name="Metzker M.L."/>
            <person name="Naylor S.L."/>
            <person name="Kucherlapati R.S."/>
            <person name="Nelson D.L."/>
            <person name="Weinstock G.M."/>
            <person name="Sakaki Y."/>
            <person name="Fujiyama A."/>
            <person name="Hattori M."/>
            <person name="Yada T."/>
            <person name="Toyoda A."/>
            <person name="Itoh T."/>
            <person name="Kawagoe C."/>
            <person name="Watanabe H."/>
            <person name="Totoki Y."/>
            <person name="Taylor T."/>
            <person name="Weissenbach J."/>
            <person name="Heilig R."/>
            <person name="Saurin W."/>
            <person name="Artiguenave F."/>
            <person name="Brottier P."/>
            <person name="Bruls T."/>
            <person name="Pelletier E."/>
            <person name="Robert C."/>
            <person name="Wincker P."/>
            <person name="Smith D.R."/>
            <person name="Doucette-Stamm L."/>
            <person name="Rubenfield M."/>
            <person name="Weinstock K."/>
            <person name="Lee H.M."/>
            <person name="Dubois J."/>
            <person name="Rosenthal A."/>
            <person name="Platzer M."/>
            <person name="Nyakatura G."/>
            <person name="Taudien S."/>
            <person name="Rump A."/>
            <person name="Yang H."/>
            <person name="Yu J."/>
            <person name="Wang J."/>
            <person name="Huang G."/>
            <person name="Gu J."/>
            <person name="Hood L."/>
            <person name="Rowen L."/>
            <person name="Madan A."/>
            <person name="Qin S."/>
            <person name="Davis R.W."/>
            <person name="Federspiel N.A."/>
            <person name="Abola A.P."/>
            <person name="Proctor M.J."/>
            <person name="Myers R.M."/>
            <person name="Schmutz J."/>
            <person name="Dickson M."/>
            <person name="Grimwood J."/>
            <person name="Cox D.R."/>
            <person name="Olson M.V."/>
            <person name="Kaul R."/>
            <person name="Raymond C."/>
            <person name="Shimizu N."/>
            <person name="Kawasaki K."/>
            <person name="Minoshima S."/>
            <person name="Evans G.A."/>
            <person name="Athanasiou M."/>
            <person name="Schultz R."/>
            <person name="Roe B.A."/>
            <person name="Chen F."/>
            <person name="Pan H."/>
            <person name="Ramser J."/>
            <person name="Lehrach H."/>
            <person name="Reinhardt R."/>
            <person name="McCombie W.R."/>
            <person name="de la Bastide M."/>
            <person name="Dedhia N."/>
            <person name="Blocker H."/>
            <person name="Hornischer K."/>
            <person name="Nordsiek G."/>
            <person name="Agarwala R."/>
            <person name="Aravind L."/>
            <person name="Bailey J.A."/>
            <person name="Bateman A."/>
            <person name="Batzoglou S."/>
            <person name="Birney E."/>
            <person name="Bork P."/>
            <person name="Brown D.G."/>
            <person name="Burge C.B."/>
            <person name="Cerutti L."/>
            <person name="Chen H.C."/>
            <person name="Church D."/>
            <person name="Clamp M."/>
            <person name="Copley R.R."/>
            <person name="Doerks T."/>
            <person name="Eddy S.R."/>
            <person name="Eichler E.E."/>
            <person name="Furey T.S."/>
            <person name="Galagan J."/>
            <person name="Gilbert J.G."/>
            <person name="Harmon C."/>
            <person name="Hayashizaki Y."/>
            <person name="Haussler D."/>
            <person name="Hermjakob H."/>
            <person name="Hokamp K."/>
            <person name="Jang W."/>
            <person name="Johnson L.S."/>
            <person name="Jones T.A."/>
            <person name="Kasif S."/>
            <person name="Kaspryzk A."/>
            <person name="Kennedy S."/>
            <person name="Kent W.J."/>
            <person name="Kitts P."/>
            <person name="Koonin E.V."/>
            <person name="Korf I."/>
            <person name="Kulp D."/>
            <person name="Lancet D."/>
            <person name="Lowe T.M."/>
            <person name="McLysaght A."/>
            <person name="Mikkelsen T."/>
            <person name="Moran J.V."/>
            <person name="Mulder N."/>
            <person name="Pollara V.J."/>
            <person name="Ponting C.P."/>
            <person name="Schuler G."/>
            <person name="Schultz J."/>
            <person name="Slater G."/>
            <person name="Smit A.F."/>
            <person name="Stupka E."/>
            <person name="Szustakowski J."/>
            <person name="Thierry-Mieg D."/>
            <person name="Thierry-Mieg J."/>
            <person name="Wagner L."/>
            <person name="Wallis J."/>
            <person name="Wheeler R."/>
            <person name="Williams A."/>
            <person name="Wolf Y.I."/>
            <person name="Wolfe K.H."/>
            <person name="Yang S.P."/>
            <person name="Yeh R.F."/>
            <person name="Collins F."/>
            <person name="Guyer M.S."/>
            <person name="Peterson J."/>
            <person name="Felsenfeld A."/>
            <person name="Wetterstrand K.A."/>
            <person name="Patrinos A."/>
            <person name="Morgan M.J."/>
            <person name="de Jong P."/>
            <person name="Catanese J.J."/>
            <person name="Osoegawa K."/>
            <person name="Shizuya H."/>
            <person name="Choi S."/>
            <person name="Chen Y.J."/>
        </authorList>
    </citation>
    <scope>NUCLEOTIDE SEQUENCE [LARGE SCALE GENOMIC DNA]</scope>
</reference>
<evidence type="ECO:0000313" key="2">
    <source>
        <dbReference type="Proteomes" id="UP000005640"/>
    </source>
</evidence>
<evidence type="ECO:0007829" key="3">
    <source>
        <dbReference type="PeptideAtlas" id="A0A7I2YQJ0"/>
    </source>
</evidence>
<dbReference type="SMR" id="A0A7I2YQJ0"/>
<keyword evidence="2" id="KW-1185">Reference proteome</keyword>
<evidence type="ECO:0000313" key="1">
    <source>
        <dbReference type="Ensembl" id="ENSP00000503811.1"/>
    </source>
</evidence>
<dbReference type="Ensembl" id="ENST00000678018.1">
    <property type="protein sequence ID" value="ENSP00000503811.1"/>
    <property type="gene ID" value="ENSG00000165280.19"/>
</dbReference>
<dbReference type="OpenTargets" id="ENSG00000165280"/>
<organism evidence="1 2">
    <name type="scientific">Homo sapiens</name>
    <name type="common">Human</name>
    <dbReference type="NCBI Taxonomy" id="9606"/>
    <lineage>
        <taxon>Eukaryota</taxon>
        <taxon>Metazoa</taxon>
        <taxon>Chordata</taxon>
        <taxon>Craniata</taxon>
        <taxon>Vertebrata</taxon>
        <taxon>Euteleostomi</taxon>
        <taxon>Mammalia</taxon>
        <taxon>Eutheria</taxon>
        <taxon>Euarchontoglires</taxon>
        <taxon>Primates</taxon>
        <taxon>Haplorrhini</taxon>
        <taxon>Catarrhini</taxon>
        <taxon>Hominidae</taxon>
        <taxon>Homo</taxon>
    </lineage>
</organism>
<dbReference type="Proteomes" id="UP000005640">
    <property type="component" value="Chromosome 9"/>
</dbReference>
<reference evidence="1 2" key="2">
    <citation type="journal article" date="2004" name="Nature">
        <title>DNA sequence and analysis of human chromosome 9.</title>
        <authorList>
            <person name="Humphray S.J."/>
            <person name="Oliver K."/>
            <person name="Hunt A.R."/>
            <person name="Plumb R.W."/>
            <person name="Loveland J.E."/>
            <person name="Howe K.L."/>
            <person name="Andrews T.D."/>
            <person name="Searle S."/>
            <person name="Hunt S.E."/>
            <person name="Scott C.E."/>
            <person name="Jones M.C."/>
            <person name="Ainscough R."/>
            <person name="Almeida J.P."/>
            <person name="Ambrose K.D."/>
            <person name="Ashwell R.I."/>
            <person name="Babbage A.K."/>
            <person name="Babbage S."/>
            <person name="Bagguley C.L."/>
            <person name="Bailey J."/>
            <person name="Banerjee R."/>
            <person name="Barker D.J."/>
            <person name="Barlow K.F."/>
            <person name="Bates K."/>
            <person name="Beasley H."/>
            <person name="Beasley O."/>
            <person name="Bird C.P."/>
            <person name="Bray-Allen S."/>
            <person name="Brown A.J."/>
            <person name="Brown J.Y."/>
            <person name="Burford D."/>
            <person name="Burrill W."/>
            <person name="Burton J."/>
            <person name="Carder C."/>
            <person name="Carter N.P."/>
            <person name="Chapman J.C."/>
            <person name="Chen Y."/>
            <person name="Clarke G."/>
            <person name="Clark S.Y."/>
            <person name="Clee C.M."/>
            <person name="Clegg S."/>
            <person name="Collier R.E."/>
            <person name="Corby N."/>
            <person name="Crosier M."/>
            <person name="Cummings A.T."/>
            <person name="Davies J."/>
            <person name="Dhami P."/>
            <person name="Dunn M."/>
            <person name="Dutta I."/>
            <person name="Dyer L.W."/>
            <person name="Earthrowl M.E."/>
            <person name="Faulkner L."/>
            <person name="Fleming C.J."/>
            <person name="Frankish A."/>
            <person name="Frankland J.A."/>
            <person name="French L."/>
            <person name="Fricker D.G."/>
            <person name="Garner P."/>
            <person name="Garnett J."/>
            <person name="Ghori J."/>
            <person name="Gilbert J.G."/>
            <person name="Glison C."/>
            <person name="Grafham D.V."/>
            <person name="Gribble S."/>
            <person name="Griffiths C."/>
            <person name="Griffiths-Jones S."/>
            <person name="Grocock R."/>
            <person name="Guy J."/>
            <person name="Hall R.E."/>
            <person name="Hammond S."/>
            <person name="Harley J.L."/>
            <person name="Harrison E.S."/>
            <person name="Hart E.A."/>
            <person name="Heath P.D."/>
            <person name="Henderson C.D."/>
            <person name="Hopkins B.L."/>
            <person name="Howard P.J."/>
            <person name="Howden P.J."/>
            <person name="Huckle E."/>
            <person name="Johnson C."/>
            <person name="Johnson D."/>
            <person name="Joy A.A."/>
            <person name="Kay M."/>
            <person name="Keenan S."/>
            <person name="Kershaw J.K."/>
            <person name="Kimberley A.M."/>
            <person name="King A."/>
            <person name="Knights A."/>
            <person name="Laird G.K."/>
            <person name="Langford C."/>
            <person name="Lawlor S."/>
            <person name="Leongamornlert D.A."/>
            <person name="Leversha M."/>
            <person name="Lloyd C."/>
            <person name="Lloyd D.M."/>
            <person name="Lovell J."/>
            <person name="Martin S."/>
            <person name="Mashreghi-Mohammadi M."/>
            <person name="Matthews L."/>
            <person name="McLaren S."/>
            <person name="McLay K.E."/>
            <person name="McMurray A."/>
            <person name="Milne S."/>
            <person name="Nickerson T."/>
            <person name="Nisbett J."/>
            <person name="Nordsiek G."/>
            <person name="Pearce A.V."/>
            <person name="Peck A.I."/>
            <person name="Porter K.M."/>
            <person name="Pandian R."/>
            <person name="Pelan S."/>
            <person name="Phillimore B."/>
            <person name="Povey S."/>
            <person name="Ramsey Y."/>
            <person name="Rand V."/>
            <person name="Scharfe M."/>
            <person name="Sehra H.K."/>
            <person name="Shownkeen R."/>
            <person name="Sims S.K."/>
            <person name="Skuce C.D."/>
            <person name="Smith M."/>
            <person name="Steward C.A."/>
            <person name="Swarbreck D."/>
            <person name="Sycamore N."/>
            <person name="Tester J."/>
            <person name="Thorpe A."/>
            <person name="Tracey A."/>
            <person name="Tromans A."/>
            <person name="Thomas D.W."/>
            <person name="Wall M."/>
            <person name="Wallis J.M."/>
            <person name="West A.P."/>
            <person name="Whitehead S.L."/>
            <person name="Willey D.L."/>
            <person name="Williams S.A."/>
            <person name="Wilming L."/>
            <person name="Wray P.W."/>
            <person name="Young L."/>
            <person name="Ashurst J.L."/>
            <person name="Coulson A."/>
            <person name="Blocker H."/>
            <person name="Durbin R."/>
            <person name="Sulston J.E."/>
            <person name="Hubbard T."/>
            <person name="Jackson M.J."/>
            <person name="Bentley D.R."/>
            <person name="Beck S."/>
            <person name="Rogers J."/>
            <person name="Dunham I."/>
        </authorList>
    </citation>
    <scope>NUCLEOTIDE SEQUENCE [LARGE SCALE GENOMIC DNA]</scope>
</reference>
<protein>
    <submittedName>
        <fullName evidence="1">Valosin containing protein</fullName>
    </submittedName>
</protein>
<dbReference type="Gene3D" id="2.40.40.20">
    <property type="match status" value="1"/>
</dbReference>
<dbReference type="EMBL" id="AL353795">
    <property type="status" value="NOT_ANNOTATED_CDS"/>
    <property type="molecule type" value="Genomic_DNA"/>
</dbReference>
<dbReference type="OMA" id="VWPAYPE"/>
<dbReference type="GeneTree" id="ENSGT00900000141071"/>